<dbReference type="PROSITE" id="PS50158">
    <property type="entry name" value="ZF_CCHC"/>
    <property type="match status" value="1"/>
</dbReference>
<dbReference type="AlphaFoldDB" id="A0A2D4HWN6"/>
<dbReference type="PANTHER" id="PTHR40389:SF2">
    <property type="entry name" value="ENDOGENOUS RETROVIRUS GROUP K MEMBER 24 GAG POLYPROTEIN-RELATED"/>
    <property type="match status" value="1"/>
</dbReference>
<dbReference type="GO" id="GO:0008270">
    <property type="term" value="F:zinc ion binding"/>
    <property type="evidence" value="ECO:0007669"/>
    <property type="project" value="UniProtKB-KW"/>
</dbReference>
<dbReference type="InterPro" id="IPR050195">
    <property type="entry name" value="Primate_lentivir_Gag_pol-like"/>
</dbReference>
<evidence type="ECO:0000256" key="2">
    <source>
        <dbReference type="PROSITE-ProRule" id="PRU00047"/>
    </source>
</evidence>
<dbReference type="InterPro" id="IPR008916">
    <property type="entry name" value="Retrov_capsid_C"/>
</dbReference>
<dbReference type="Gene3D" id="4.10.60.10">
    <property type="entry name" value="Zinc finger, CCHC-type"/>
    <property type="match status" value="1"/>
</dbReference>
<sequence>MKLAIENANADCRKVLNPLIGTGPKTLADLIQACRVVGSNAYKMEALAVAMQRSSKTMGNCFNCGKPGHFKAQCRAPGRGQHRGGPQRAVNKPKTLCPKCHKGYHWANQCRTGIDRRSETKN</sequence>
<dbReference type="PANTHER" id="PTHR40389">
    <property type="entry name" value="ENDOGENOUS RETROVIRUS GROUP K MEMBER 24 GAG POLYPROTEIN-RELATED"/>
    <property type="match status" value="1"/>
</dbReference>
<dbReference type="SUPFAM" id="SSF47353">
    <property type="entry name" value="Retrovirus capsid dimerization domain-like"/>
    <property type="match status" value="1"/>
</dbReference>
<proteinExistence type="predicted"/>
<dbReference type="Pfam" id="PF00098">
    <property type="entry name" value="zf-CCHC"/>
    <property type="match status" value="1"/>
</dbReference>
<reference evidence="4" key="2">
    <citation type="submission" date="2017-11" db="EMBL/GenBank/DDBJ databases">
        <title>Coralsnake Venomics: Analyses of Venom Gland Transcriptomes and Proteomes of Six Brazilian Taxa.</title>
        <authorList>
            <person name="Aird S.D."/>
            <person name="Jorge da Silva N."/>
            <person name="Qiu L."/>
            <person name="Villar-Briones A."/>
            <person name="Aparecida-Saddi V."/>
            <person name="Campos-Telles M.P."/>
            <person name="Grau M."/>
            <person name="Mikheyev A.S."/>
        </authorList>
    </citation>
    <scope>NUCLEOTIDE SEQUENCE</scope>
    <source>
        <tissue evidence="4">Venom_gland</tissue>
    </source>
</reference>
<dbReference type="EMBL" id="IACK01069060">
    <property type="protein sequence ID" value="LAA76377.1"/>
    <property type="molecule type" value="Transcribed_RNA"/>
</dbReference>
<evidence type="ECO:0000256" key="1">
    <source>
        <dbReference type="ARBA" id="ARBA00022707"/>
    </source>
</evidence>
<dbReference type="SMART" id="SM00343">
    <property type="entry name" value="ZnF_C2HC"/>
    <property type="match status" value="2"/>
</dbReference>
<keyword evidence="2" id="KW-0863">Zinc-finger</keyword>
<keyword evidence="1" id="KW-0449">Lipoprotein</keyword>
<dbReference type="Gene3D" id="1.10.1200.30">
    <property type="match status" value="1"/>
</dbReference>
<accession>A0A2D4HWN6</accession>
<reference evidence="4" key="1">
    <citation type="submission" date="2017-07" db="EMBL/GenBank/DDBJ databases">
        <authorList>
            <person name="Mikheyev A."/>
            <person name="Grau M."/>
        </authorList>
    </citation>
    <scope>NUCLEOTIDE SEQUENCE</scope>
    <source>
        <tissue evidence="4">Venom_gland</tissue>
    </source>
</reference>
<dbReference type="Pfam" id="PF14787">
    <property type="entry name" value="zf-CCHC_5"/>
    <property type="match status" value="1"/>
</dbReference>
<keyword evidence="2" id="KW-0479">Metal-binding</keyword>
<protein>
    <recommendedName>
        <fullName evidence="3">CCHC-type domain-containing protein</fullName>
    </recommendedName>
</protein>
<dbReference type="SUPFAM" id="SSF57756">
    <property type="entry name" value="Retrovirus zinc finger-like domains"/>
    <property type="match status" value="2"/>
</dbReference>
<keyword evidence="2" id="KW-0862">Zinc</keyword>
<evidence type="ECO:0000313" key="4">
    <source>
        <dbReference type="EMBL" id="LAA76377.1"/>
    </source>
</evidence>
<organism evidence="4">
    <name type="scientific">Micrurus lemniscatus lemniscatus</name>
    <dbReference type="NCBI Taxonomy" id="129467"/>
    <lineage>
        <taxon>Eukaryota</taxon>
        <taxon>Metazoa</taxon>
        <taxon>Chordata</taxon>
        <taxon>Craniata</taxon>
        <taxon>Vertebrata</taxon>
        <taxon>Euteleostomi</taxon>
        <taxon>Lepidosauria</taxon>
        <taxon>Squamata</taxon>
        <taxon>Bifurcata</taxon>
        <taxon>Unidentata</taxon>
        <taxon>Episquamata</taxon>
        <taxon>Toxicofera</taxon>
        <taxon>Serpentes</taxon>
        <taxon>Colubroidea</taxon>
        <taxon>Elapidae</taxon>
        <taxon>Elapinae</taxon>
        <taxon>Micrurus</taxon>
    </lineage>
</organism>
<dbReference type="GO" id="GO:0003676">
    <property type="term" value="F:nucleic acid binding"/>
    <property type="evidence" value="ECO:0007669"/>
    <property type="project" value="InterPro"/>
</dbReference>
<evidence type="ECO:0000259" key="3">
    <source>
        <dbReference type="PROSITE" id="PS50158"/>
    </source>
</evidence>
<dbReference type="InterPro" id="IPR036875">
    <property type="entry name" value="Znf_CCHC_sf"/>
</dbReference>
<name>A0A2D4HWN6_MICLE</name>
<dbReference type="InterPro" id="IPR001878">
    <property type="entry name" value="Znf_CCHC"/>
</dbReference>
<keyword evidence="1" id="KW-0519">Myristate</keyword>
<feature type="domain" description="CCHC-type" evidence="3">
    <location>
        <begin position="61"/>
        <end position="75"/>
    </location>
</feature>